<dbReference type="AlphaFoldDB" id="A0A5C6RPF1"/>
<evidence type="ECO:0000256" key="3">
    <source>
        <dbReference type="RuleBase" id="RU000363"/>
    </source>
</evidence>
<evidence type="ECO:0000313" key="4">
    <source>
        <dbReference type="EMBL" id="TXB63550.1"/>
    </source>
</evidence>
<keyword evidence="2" id="KW-0560">Oxidoreductase</keyword>
<dbReference type="Pfam" id="PF00106">
    <property type="entry name" value="adh_short"/>
    <property type="match status" value="1"/>
</dbReference>
<dbReference type="PRINTS" id="PR00081">
    <property type="entry name" value="GDHRDH"/>
</dbReference>
<dbReference type="OrthoDB" id="822355at2"/>
<dbReference type="InterPro" id="IPR036291">
    <property type="entry name" value="NAD(P)-bd_dom_sf"/>
</dbReference>
<dbReference type="EMBL" id="VOOR01000014">
    <property type="protein sequence ID" value="TXB63550.1"/>
    <property type="molecule type" value="Genomic_DNA"/>
</dbReference>
<dbReference type="NCBIfam" id="NF004825">
    <property type="entry name" value="PRK06181.1"/>
    <property type="match status" value="1"/>
</dbReference>
<dbReference type="PANTHER" id="PTHR44196:SF1">
    <property type="entry name" value="DEHYDROGENASE_REDUCTASE SDR FAMILY MEMBER 7B"/>
    <property type="match status" value="1"/>
</dbReference>
<dbReference type="PANTHER" id="PTHR44196">
    <property type="entry name" value="DEHYDROGENASE/REDUCTASE SDR FAMILY MEMBER 7B"/>
    <property type="match status" value="1"/>
</dbReference>
<evidence type="ECO:0000313" key="5">
    <source>
        <dbReference type="Proteomes" id="UP000321580"/>
    </source>
</evidence>
<name>A0A5C6RPF1_9BACT</name>
<dbReference type="FunFam" id="3.40.50.720:FF:000084">
    <property type="entry name" value="Short-chain dehydrogenase reductase"/>
    <property type="match status" value="1"/>
</dbReference>
<sequence>MNFKDKVIWITGASSGIGEAMAYAFAEQGADLILSARNEKELSRVQQNCPKHTRTLVLPMDVTDFDAMSGLAARAVNHFGKINVLVNNAGISQRALVKDTALAVDRKIMDVNFIGTVAVTKAVLPYMIRQKNGHIIAISSVMGKIGTPRRSAYAASKHALHGFFDCLRAEVAEQNIQVTIICPGYVHTNVSINALTADGSPNNQMSDDSKSGLQPEEFAVKALKAIYKKKEEVYIGKREILGIYLKRYAPWVLSRVVRGMKVT</sequence>
<comment type="caution">
    <text evidence="4">The sequence shown here is derived from an EMBL/GenBank/DDBJ whole genome shotgun (WGS) entry which is preliminary data.</text>
</comment>
<dbReference type="InterPro" id="IPR020904">
    <property type="entry name" value="Sc_DH/Rdtase_CS"/>
</dbReference>
<dbReference type="CDD" id="cd05332">
    <property type="entry name" value="11beta-HSD1_like_SDR_c"/>
    <property type="match status" value="1"/>
</dbReference>
<accession>A0A5C6RPF1</accession>
<proteinExistence type="inferred from homology"/>
<dbReference type="PRINTS" id="PR00080">
    <property type="entry name" value="SDRFAMILY"/>
</dbReference>
<dbReference type="SUPFAM" id="SSF51735">
    <property type="entry name" value="NAD(P)-binding Rossmann-fold domains"/>
    <property type="match status" value="1"/>
</dbReference>
<dbReference type="Proteomes" id="UP000321580">
    <property type="component" value="Unassembled WGS sequence"/>
</dbReference>
<keyword evidence="5" id="KW-1185">Reference proteome</keyword>
<protein>
    <submittedName>
        <fullName evidence="4">SDR family oxidoreductase</fullName>
    </submittedName>
</protein>
<organism evidence="4 5">
    <name type="scientific">Phaeodactylibacter luteus</name>
    <dbReference type="NCBI Taxonomy" id="1564516"/>
    <lineage>
        <taxon>Bacteria</taxon>
        <taxon>Pseudomonadati</taxon>
        <taxon>Bacteroidota</taxon>
        <taxon>Saprospiria</taxon>
        <taxon>Saprospirales</taxon>
        <taxon>Haliscomenobacteraceae</taxon>
        <taxon>Phaeodactylibacter</taxon>
    </lineage>
</organism>
<gene>
    <name evidence="4" type="ORF">FRY97_08470</name>
</gene>
<dbReference type="PROSITE" id="PS00061">
    <property type="entry name" value="ADH_SHORT"/>
    <property type="match status" value="1"/>
</dbReference>
<comment type="similarity">
    <text evidence="1 3">Belongs to the short-chain dehydrogenases/reductases (SDR) family.</text>
</comment>
<dbReference type="GO" id="GO:0016491">
    <property type="term" value="F:oxidoreductase activity"/>
    <property type="evidence" value="ECO:0007669"/>
    <property type="project" value="UniProtKB-KW"/>
</dbReference>
<dbReference type="Gene3D" id="3.40.50.720">
    <property type="entry name" value="NAD(P)-binding Rossmann-like Domain"/>
    <property type="match status" value="1"/>
</dbReference>
<evidence type="ECO:0000256" key="2">
    <source>
        <dbReference type="ARBA" id="ARBA00023002"/>
    </source>
</evidence>
<dbReference type="InterPro" id="IPR002347">
    <property type="entry name" value="SDR_fam"/>
</dbReference>
<evidence type="ECO:0000256" key="1">
    <source>
        <dbReference type="ARBA" id="ARBA00006484"/>
    </source>
</evidence>
<dbReference type="PIRSF" id="PIRSF000126">
    <property type="entry name" value="11-beta-HSD1"/>
    <property type="match status" value="1"/>
</dbReference>
<dbReference type="GO" id="GO:0016020">
    <property type="term" value="C:membrane"/>
    <property type="evidence" value="ECO:0007669"/>
    <property type="project" value="TreeGrafter"/>
</dbReference>
<dbReference type="RefSeq" id="WP_147167020.1">
    <property type="nucleotide sequence ID" value="NZ_VOOR01000014.1"/>
</dbReference>
<reference evidence="4 5" key="1">
    <citation type="submission" date="2019-08" db="EMBL/GenBank/DDBJ databases">
        <title>Genome of Phaeodactylibacter luteus.</title>
        <authorList>
            <person name="Bowman J.P."/>
        </authorList>
    </citation>
    <scope>NUCLEOTIDE SEQUENCE [LARGE SCALE GENOMIC DNA]</scope>
    <source>
        <strain evidence="4 5">KCTC 42180</strain>
    </source>
</reference>